<dbReference type="GO" id="GO:0031119">
    <property type="term" value="P:tRNA pseudouridine synthesis"/>
    <property type="evidence" value="ECO:0007669"/>
    <property type="project" value="TreeGrafter"/>
</dbReference>
<dbReference type="Proteomes" id="UP000485058">
    <property type="component" value="Unassembled WGS sequence"/>
</dbReference>
<dbReference type="Gene3D" id="3.30.70.2510">
    <property type="match status" value="1"/>
</dbReference>
<gene>
    <name evidence="5" type="ORF">HaLaN_32080</name>
</gene>
<comment type="caution">
    <text evidence="5">The sequence shown here is derived from an EMBL/GenBank/DDBJ whole genome shotgun (WGS) entry which is preliminary data.</text>
</comment>
<reference evidence="5 6" key="1">
    <citation type="submission" date="2020-02" db="EMBL/GenBank/DDBJ databases">
        <title>Draft genome sequence of Haematococcus lacustris strain NIES-144.</title>
        <authorList>
            <person name="Morimoto D."/>
            <person name="Nakagawa S."/>
            <person name="Yoshida T."/>
            <person name="Sawayama S."/>
        </authorList>
    </citation>
    <scope>NUCLEOTIDE SEQUENCE [LARGE SCALE GENOMIC DNA]</scope>
    <source>
        <strain evidence="5 6">NIES-144</strain>
    </source>
</reference>
<dbReference type="PANTHER" id="PTHR21568">
    <property type="entry name" value="TRNA PSEUDOURIDINE SYNTHASE PUS10"/>
    <property type="match status" value="1"/>
</dbReference>
<keyword evidence="6" id="KW-1185">Reference proteome</keyword>
<organism evidence="5 6">
    <name type="scientific">Haematococcus lacustris</name>
    <name type="common">Green alga</name>
    <name type="synonym">Haematococcus pluvialis</name>
    <dbReference type="NCBI Taxonomy" id="44745"/>
    <lineage>
        <taxon>Eukaryota</taxon>
        <taxon>Viridiplantae</taxon>
        <taxon>Chlorophyta</taxon>
        <taxon>core chlorophytes</taxon>
        <taxon>Chlorophyceae</taxon>
        <taxon>CS clade</taxon>
        <taxon>Chlamydomonadales</taxon>
        <taxon>Haematococcaceae</taxon>
        <taxon>Haematococcus</taxon>
    </lineage>
</organism>
<evidence type="ECO:0000256" key="3">
    <source>
        <dbReference type="ARBA" id="ARBA00023235"/>
    </source>
</evidence>
<dbReference type="EC" id="5.4.99.25" evidence="1"/>
<feature type="domain" description="Pus10-like C-terminal" evidence="4">
    <location>
        <begin position="10"/>
        <end position="109"/>
    </location>
</feature>
<accession>A0A6A0AIP5</accession>
<dbReference type="InterPro" id="IPR048741">
    <property type="entry name" value="Pus10-like_C"/>
</dbReference>
<keyword evidence="2" id="KW-0819">tRNA processing</keyword>
<evidence type="ECO:0000256" key="2">
    <source>
        <dbReference type="ARBA" id="ARBA00022694"/>
    </source>
</evidence>
<sequence length="110" mass="12232">MDPAWPARSPFVLEISQARQAHPPDHALRALEAAMEAADHGVKVVGLTPCTREALERIKEAEDSKQKTYQALCWCSRPLDAADEARLLAVQDVKVLQDTPVRVLHRRAAK</sequence>
<proteinExistence type="predicted"/>
<protein>
    <recommendedName>
        <fullName evidence="1">tRNA pseudouridine(55) synthase</fullName>
        <ecNumber evidence="1">5.4.99.25</ecNumber>
    </recommendedName>
</protein>
<dbReference type="AlphaFoldDB" id="A0A6A0AIP5"/>
<evidence type="ECO:0000256" key="1">
    <source>
        <dbReference type="ARBA" id="ARBA00012787"/>
    </source>
</evidence>
<evidence type="ECO:0000313" key="6">
    <source>
        <dbReference type="Proteomes" id="UP000485058"/>
    </source>
</evidence>
<evidence type="ECO:0000259" key="4">
    <source>
        <dbReference type="Pfam" id="PF21238"/>
    </source>
</evidence>
<dbReference type="Pfam" id="PF21238">
    <property type="entry name" value="Pus10_C"/>
    <property type="match status" value="1"/>
</dbReference>
<dbReference type="GO" id="GO:0160148">
    <property type="term" value="F:tRNA pseudouridine(55) synthase activity"/>
    <property type="evidence" value="ECO:0007669"/>
    <property type="project" value="UniProtKB-EC"/>
</dbReference>
<dbReference type="EMBL" id="BLLF01007151">
    <property type="protein sequence ID" value="GFH32799.1"/>
    <property type="molecule type" value="Genomic_DNA"/>
</dbReference>
<evidence type="ECO:0000313" key="5">
    <source>
        <dbReference type="EMBL" id="GFH32799.1"/>
    </source>
</evidence>
<name>A0A6A0AIP5_HAELA</name>
<feature type="non-terminal residue" evidence="5">
    <location>
        <position position="110"/>
    </location>
</feature>
<dbReference type="InterPro" id="IPR039894">
    <property type="entry name" value="Pus10-like"/>
</dbReference>
<dbReference type="Gene3D" id="3.30.70.3190">
    <property type="match status" value="1"/>
</dbReference>
<dbReference type="PANTHER" id="PTHR21568:SF0">
    <property type="entry name" value="TRNA PSEUDOURIDINE SYNTHASE PUS10"/>
    <property type="match status" value="1"/>
</dbReference>
<keyword evidence="3" id="KW-0413">Isomerase</keyword>